<dbReference type="Pfam" id="PF13442">
    <property type="entry name" value="Cytochrome_CBB3"/>
    <property type="match status" value="1"/>
</dbReference>
<evidence type="ECO:0000256" key="4">
    <source>
        <dbReference type="ARBA" id="ARBA00022475"/>
    </source>
</evidence>
<keyword evidence="6 12" id="KW-0812">Transmembrane</keyword>
<keyword evidence="8" id="KW-0249">Electron transport</keyword>
<dbReference type="Pfam" id="PF01654">
    <property type="entry name" value="Cyt_bd_oxida_I"/>
    <property type="match status" value="1"/>
</dbReference>
<dbReference type="Proteomes" id="UP000317429">
    <property type="component" value="Chromosome"/>
</dbReference>
<name>A0A518D5M1_9BACT</name>
<feature type="transmembrane region" description="Helical" evidence="12">
    <location>
        <begin position="20"/>
        <end position="44"/>
    </location>
</feature>
<dbReference type="AlphaFoldDB" id="A0A518D5M1"/>
<evidence type="ECO:0000256" key="6">
    <source>
        <dbReference type="ARBA" id="ARBA00022692"/>
    </source>
</evidence>
<comment type="subcellular location">
    <subcellularLocation>
        <location evidence="1">Cell membrane</location>
        <topology evidence="1">Multi-pass membrane protein</topology>
    </subcellularLocation>
</comment>
<accession>A0A518D5M1</accession>
<keyword evidence="11 12" id="KW-0472">Membrane</keyword>
<keyword evidence="3" id="KW-0813">Transport</keyword>
<dbReference type="KEGG" id="pnd:Pla175_01140"/>
<keyword evidence="10" id="KW-0408">Iron</keyword>
<keyword evidence="4" id="KW-1003">Cell membrane</keyword>
<dbReference type="EMBL" id="CP036291">
    <property type="protein sequence ID" value="QDU86764.1"/>
    <property type="molecule type" value="Genomic_DNA"/>
</dbReference>
<evidence type="ECO:0000256" key="8">
    <source>
        <dbReference type="ARBA" id="ARBA00022982"/>
    </source>
</evidence>
<dbReference type="InterPro" id="IPR036909">
    <property type="entry name" value="Cyt_c-like_dom_sf"/>
</dbReference>
<feature type="transmembrane region" description="Helical" evidence="12">
    <location>
        <begin position="284"/>
        <end position="305"/>
    </location>
</feature>
<dbReference type="GO" id="GO:0009055">
    <property type="term" value="F:electron transfer activity"/>
    <property type="evidence" value="ECO:0007669"/>
    <property type="project" value="InterPro"/>
</dbReference>
<evidence type="ECO:0000256" key="11">
    <source>
        <dbReference type="ARBA" id="ARBA00023136"/>
    </source>
</evidence>
<keyword evidence="15" id="KW-1185">Reference proteome</keyword>
<evidence type="ECO:0000256" key="7">
    <source>
        <dbReference type="ARBA" id="ARBA00022723"/>
    </source>
</evidence>
<keyword evidence="7" id="KW-0479">Metal-binding</keyword>
<proteinExistence type="inferred from homology"/>
<evidence type="ECO:0000313" key="15">
    <source>
        <dbReference type="Proteomes" id="UP000317429"/>
    </source>
</evidence>
<evidence type="ECO:0000256" key="1">
    <source>
        <dbReference type="ARBA" id="ARBA00004651"/>
    </source>
</evidence>
<evidence type="ECO:0000256" key="3">
    <source>
        <dbReference type="ARBA" id="ARBA00022448"/>
    </source>
</evidence>
<dbReference type="OrthoDB" id="9795893at2"/>
<comment type="similarity">
    <text evidence="2">Belongs to the cytochrome ubiquinol oxidase subunit 1 family.</text>
</comment>
<feature type="transmembrane region" description="Helical" evidence="12">
    <location>
        <begin position="224"/>
        <end position="242"/>
    </location>
</feature>
<reference evidence="14 15" key="1">
    <citation type="submission" date="2019-02" db="EMBL/GenBank/DDBJ databases">
        <title>Deep-cultivation of Planctomycetes and their phenomic and genomic characterization uncovers novel biology.</title>
        <authorList>
            <person name="Wiegand S."/>
            <person name="Jogler M."/>
            <person name="Boedeker C."/>
            <person name="Pinto D."/>
            <person name="Vollmers J."/>
            <person name="Rivas-Marin E."/>
            <person name="Kohn T."/>
            <person name="Peeters S.H."/>
            <person name="Heuer A."/>
            <person name="Rast P."/>
            <person name="Oberbeckmann S."/>
            <person name="Bunk B."/>
            <person name="Jeske O."/>
            <person name="Meyerdierks A."/>
            <person name="Storesund J.E."/>
            <person name="Kallscheuer N."/>
            <person name="Luecker S."/>
            <person name="Lage O.M."/>
            <person name="Pohl T."/>
            <person name="Merkel B.J."/>
            <person name="Hornburger P."/>
            <person name="Mueller R.-W."/>
            <person name="Bruemmer F."/>
            <person name="Labrenz M."/>
            <person name="Spormann A.M."/>
            <person name="Op den Camp H."/>
            <person name="Overmann J."/>
            <person name="Amann R."/>
            <person name="Jetten M.S.M."/>
            <person name="Mascher T."/>
            <person name="Medema M.H."/>
            <person name="Devos D.P."/>
            <person name="Kaster A.-K."/>
            <person name="Ovreas L."/>
            <person name="Rohde M."/>
            <person name="Galperin M.Y."/>
            <person name="Jogler C."/>
        </authorList>
    </citation>
    <scope>NUCLEOTIDE SEQUENCE [LARGE SCALE GENOMIC DNA]</scope>
    <source>
        <strain evidence="14 15">Pla175</strain>
    </source>
</reference>
<dbReference type="Gene3D" id="1.10.760.10">
    <property type="entry name" value="Cytochrome c-like domain"/>
    <property type="match status" value="1"/>
</dbReference>
<feature type="transmembrane region" description="Helical" evidence="12">
    <location>
        <begin position="254"/>
        <end position="277"/>
    </location>
</feature>
<evidence type="ECO:0000256" key="12">
    <source>
        <dbReference type="SAM" id="Phobius"/>
    </source>
</evidence>
<dbReference type="InterPro" id="IPR009056">
    <property type="entry name" value="Cyt_c-like_dom"/>
</dbReference>
<gene>
    <name evidence="14" type="ORF">Pla175_01140</name>
</gene>
<dbReference type="GO" id="GO:0020037">
    <property type="term" value="F:heme binding"/>
    <property type="evidence" value="ECO:0007669"/>
    <property type="project" value="InterPro"/>
</dbReference>
<dbReference type="GO" id="GO:0046872">
    <property type="term" value="F:metal ion binding"/>
    <property type="evidence" value="ECO:0007669"/>
    <property type="project" value="UniProtKB-KW"/>
</dbReference>
<evidence type="ECO:0000256" key="5">
    <source>
        <dbReference type="ARBA" id="ARBA00022617"/>
    </source>
</evidence>
<feature type="domain" description="Cytochrome c" evidence="13">
    <location>
        <begin position="359"/>
        <end position="425"/>
    </location>
</feature>
<feature type="transmembrane region" description="Helical" evidence="12">
    <location>
        <begin position="103"/>
        <end position="123"/>
    </location>
</feature>
<feature type="transmembrane region" description="Helical" evidence="12">
    <location>
        <begin position="135"/>
        <end position="160"/>
    </location>
</feature>
<sequence length="473" mass="51684">MAFPYYPLQDYGPVMKGMVIGGLGIFHVYLAQFAIGGGVLLAYFQWLAGTGRLPLARRVVDGMFRVLVLVSFVMGALTGVAMWFTTIQVSPRTIGLMVDQFHWVWAIEWTFFALEVASGYAFYRCASRLDDRTRFWLLVVYAFAAWMSLFWINGILSWQLTPGGWSETGGVWAGFFNPTFWPSLLFRTLASLATAGLVGCLVINLAPGYKRSERRVLIHRAAHLLAPMALMPLAGAWFLMAMPADSRGWVMGGSIAMTLFFSLGVGASLLIGAYAAAMLVSRRLMMNAATASLLVALGFFATAGAEFVREGSRKPFTVRGALYSNSITPDEVAKAREVGLAAADPYPLADGVAYPTGQLELGAKTFRLQCSVCHTWDGANGLAHLAETWTTQQLRLNVAQLQRTKAFMPPFAGPAEEVEALAQWVRWRLEGAPPVWDTTDDPAVLRQITDDLDAVGTGPGIAIQQREGLQVDD</sequence>
<keyword evidence="9 12" id="KW-1133">Transmembrane helix</keyword>
<evidence type="ECO:0000256" key="9">
    <source>
        <dbReference type="ARBA" id="ARBA00022989"/>
    </source>
</evidence>
<feature type="transmembrane region" description="Helical" evidence="12">
    <location>
        <begin position="180"/>
        <end position="203"/>
    </location>
</feature>
<keyword evidence="5" id="KW-0349">Heme</keyword>
<organism evidence="14 15">
    <name type="scientific">Pirellulimonas nuda</name>
    <dbReference type="NCBI Taxonomy" id="2528009"/>
    <lineage>
        <taxon>Bacteria</taxon>
        <taxon>Pseudomonadati</taxon>
        <taxon>Planctomycetota</taxon>
        <taxon>Planctomycetia</taxon>
        <taxon>Pirellulales</taxon>
        <taxon>Lacipirellulaceae</taxon>
        <taxon>Pirellulimonas</taxon>
    </lineage>
</organism>
<evidence type="ECO:0000259" key="13">
    <source>
        <dbReference type="Pfam" id="PF13442"/>
    </source>
</evidence>
<feature type="transmembrane region" description="Helical" evidence="12">
    <location>
        <begin position="64"/>
        <end position="83"/>
    </location>
</feature>
<dbReference type="SUPFAM" id="SSF46626">
    <property type="entry name" value="Cytochrome c"/>
    <property type="match status" value="1"/>
</dbReference>
<evidence type="ECO:0000256" key="10">
    <source>
        <dbReference type="ARBA" id="ARBA00023004"/>
    </source>
</evidence>
<evidence type="ECO:0000256" key="2">
    <source>
        <dbReference type="ARBA" id="ARBA00009819"/>
    </source>
</evidence>
<protein>
    <submittedName>
        <fullName evidence="14">Bacterial Cytochrome Ubiquinol Oxidase</fullName>
    </submittedName>
</protein>
<dbReference type="RefSeq" id="WP_145280283.1">
    <property type="nucleotide sequence ID" value="NZ_CP036291.1"/>
</dbReference>
<dbReference type="InterPro" id="IPR002585">
    <property type="entry name" value="Cyt-d_ubiquinol_oxidase_su_1"/>
</dbReference>
<evidence type="ECO:0000313" key="14">
    <source>
        <dbReference type="EMBL" id="QDU86764.1"/>
    </source>
</evidence>